<name>A0A2H8U1B3_9HEMI</name>
<sequence length="189" mass="21662">MWFMQQRRQHIPISGEIICEKARLFLCEITKKEDGFTASKGWLNNFKHRHGIRCFKITGEKLSCDEASIETFRNELQRVINENNLDLKQIYNADESGLFWRMLSEHTLALSHEKNAPGRKIIKARITFMPCANASGTHKLPLLVIGTAQKLRAFKSVNLPVCYRGQKKCLGHSCFIFRLVSKTICSCSS</sequence>
<dbReference type="Pfam" id="PF03184">
    <property type="entry name" value="DDE_1"/>
    <property type="match status" value="1"/>
</dbReference>
<reference evidence="4" key="1">
    <citation type="submission" date="2017-10" db="EMBL/GenBank/DDBJ databases">
        <title>Transcriptome Assembly of Sugarcane Aphid Adults.</title>
        <authorList>
            <person name="Scully E.D."/>
            <person name="Palmer N.A."/>
            <person name="Geib S.M."/>
            <person name="Sarath G."/>
            <person name="Sattler S.E."/>
        </authorList>
    </citation>
    <scope>NUCLEOTIDE SEQUENCE</scope>
    <source>
        <tissue evidence="4">Whole body</tissue>
    </source>
</reference>
<dbReference type="OrthoDB" id="125347at2759"/>
<protein>
    <submittedName>
        <fullName evidence="4">Jerky-like</fullName>
    </submittedName>
</protein>
<accession>A0A2H8U1B3</accession>
<keyword evidence="2" id="KW-0238">DNA-binding</keyword>
<dbReference type="InterPro" id="IPR009057">
    <property type="entry name" value="Homeodomain-like_sf"/>
</dbReference>
<evidence type="ECO:0000256" key="1">
    <source>
        <dbReference type="ARBA" id="ARBA00004123"/>
    </source>
</evidence>
<dbReference type="InterPro" id="IPR006600">
    <property type="entry name" value="HTH_CenpB_DNA-bd_dom"/>
</dbReference>
<dbReference type="PANTHER" id="PTHR19303">
    <property type="entry name" value="TRANSPOSON"/>
    <property type="match status" value="1"/>
</dbReference>
<comment type="subcellular location">
    <subcellularLocation>
        <location evidence="1">Nucleus</location>
    </subcellularLocation>
</comment>
<dbReference type="AlphaFoldDB" id="A0A2H8U1B3"/>
<dbReference type="Pfam" id="PF03221">
    <property type="entry name" value="HTH_Tnp_Tc5"/>
    <property type="match status" value="1"/>
</dbReference>
<dbReference type="SMART" id="SM00674">
    <property type="entry name" value="CENPB"/>
    <property type="match status" value="1"/>
</dbReference>
<dbReference type="GO" id="GO:0003677">
    <property type="term" value="F:DNA binding"/>
    <property type="evidence" value="ECO:0007669"/>
    <property type="project" value="UniProtKB-KW"/>
</dbReference>
<proteinExistence type="predicted"/>
<dbReference type="Gene3D" id="1.10.10.60">
    <property type="entry name" value="Homeodomain-like"/>
    <property type="match status" value="1"/>
</dbReference>
<evidence type="ECO:0000256" key="2">
    <source>
        <dbReference type="ARBA" id="ARBA00023125"/>
    </source>
</evidence>
<dbReference type="InterPro" id="IPR004875">
    <property type="entry name" value="DDE_SF_endonuclease_dom"/>
</dbReference>
<dbReference type="PROSITE" id="PS51253">
    <property type="entry name" value="HTH_CENPB"/>
    <property type="match status" value="1"/>
</dbReference>
<evidence type="ECO:0000313" key="4">
    <source>
        <dbReference type="EMBL" id="MBW19980.1"/>
    </source>
</evidence>
<dbReference type="InterPro" id="IPR050863">
    <property type="entry name" value="CenT-Element_Derived"/>
</dbReference>
<organism evidence="4">
    <name type="scientific">Melanaphis sacchari</name>
    <dbReference type="NCBI Taxonomy" id="742174"/>
    <lineage>
        <taxon>Eukaryota</taxon>
        <taxon>Metazoa</taxon>
        <taxon>Ecdysozoa</taxon>
        <taxon>Arthropoda</taxon>
        <taxon>Hexapoda</taxon>
        <taxon>Insecta</taxon>
        <taxon>Pterygota</taxon>
        <taxon>Neoptera</taxon>
        <taxon>Paraneoptera</taxon>
        <taxon>Hemiptera</taxon>
        <taxon>Sternorrhyncha</taxon>
        <taxon>Aphidomorpha</taxon>
        <taxon>Aphidoidea</taxon>
        <taxon>Aphididae</taxon>
        <taxon>Aphidini</taxon>
        <taxon>Melanaphis</taxon>
    </lineage>
</organism>
<dbReference type="EMBL" id="GFXV01008175">
    <property type="protein sequence ID" value="MBW19980.1"/>
    <property type="molecule type" value="Transcribed_RNA"/>
</dbReference>
<gene>
    <name evidence="4" type="primary">JRKL</name>
</gene>
<dbReference type="SUPFAM" id="SSF46689">
    <property type="entry name" value="Homeodomain-like"/>
    <property type="match status" value="1"/>
</dbReference>
<dbReference type="PANTHER" id="PTHR19303:SF16">
    <property type="entry name" value="JERKY PROTEIN HOMOLOG-LIKE"/>
    <property type="match status" value="1"/>
</dbReference>
<dbReference type="GO" id="GO:0005634">
    <property type="term" value="C:nucleus"/>
    <property type="evidence" value="ECO:0007669"/>
    <property type="project" value="UniProtKB-SubCell"/>
</dbReference>
<feature type="domain" description="HTH CENPB-type" evidence="3">
    <location>
        <begin position="1"/>
        <end position="56"/>
    </location>
</feature>
<evidence type="ECO:0000259" key="3">
    <source>
        <dbReference type="PROSITE" id="PS51253"/>
    </source>
</evidence>